<dbReference type="Proteomes" id="UP001525961">
    <property type="component" value="Unassembled WGS sequence"/>
</dbReference>
<dbReference type="RefSeq" id="WP_261236473.1">
    <property type="nucleotide sequence ID" value="NZ_JAMXFA010000028.1"/>
</dbReference>
<evidence type="ECO:0000313" key="2">
    <source>
        <dbReference type="EMBL" id="MCT7979834.1"/>
    </source>
</evidence>
<dbReference type="EMBL" id="JAMXFA010000028">
    <property type="protein sequence ID" value="MCT7979834.1"/>
    <property type="molecule type" value="Genomic_DNA"/>
</dbReference>
<keyword evidence="3" id="KW-1185">Reference proteome</keyword>
<dbReference type="Pfam" id="PF13529">
    <property type="entry name" value="Peptidase_C39_2"/>
    <property type="match status" value="1"/>
</dbReference>
<reference evidence="2 3" key="1">
    <citation type="journal article" date="2022" name="Front. Microbiol.">
        <title>High genomic differentiation and limited gene flow indicate recent cryptic speciation within the genus Laspinema (cyanobacteria).</title>
        <authorList>
            <person name="Stanojkovic A."/>
            <person name="Skoupy S."/>
            <person name="Skaloud P."/>
            <person name="Dvorak P."/>
        </authorList>
    </citation>
    <scope>NUCLEOTIDE SEQUENCE [LARGE SCALE GENOMIC DNA]</scope>
    <source>
        <strain evidence="2 3">D3b</strain>
    </source>
</reference>
<evidence type="ECO:0000313" key="3">
    <source>
        <dbReference type="Proteomes" id="UP001525961"/>
    </source>
</evidence>
<dbReference type="Gene3D" id="3.90.70.10">
    <property type="entry name" value="Cysteine proteinases"/>
    <property type="match status" value="1"/>
</dbReference>
<sequence length="256" mass="28679">MKIKFIQNTYLKDTPEPANQLPDDKRVMVKAGTVYDIQSCSKSDSHIKVAFLKQSFNGKNTWFVFGGHVELFDPNAPEKTQKILLPVPWFPQTDNYRDPGRTCNSSSCAMCLEFFKPGTLPGAKGDDKYLEVVFQYGDSPDHDVQTKALKYFGLKSTWYENLSFEDVYKELEAGRPAVIAILHHGTLDAACGGHIIVVCGRTENGDFIVNDPYGSLNDGYQGPVENGKNAVYRKQEMSRRWTVDGPGSGWGRFFPS</sequence>
<accession>A0ABT2NAV8</accession>
<comment type="caution">
    <text evidence="2">The sequence shown here is derived from an EMBL/GenBank/DDBJ whole genome shotgun (WGS) entry which is preliminary data.</text>
</comment>
<dbReference type="InterPro" id="IPR039564">
    <property type="entry name" value="Peptidase_C39-like"/>
</dbReference>
<evidence type="ECO:0000259" key="1">
    <source>
        <dbReference type="Pfam" id="PF13529"/>
    </source>
</evidence>
<protein>
    <submittedName>
        <fullName evidence="2">C39 family peptidase</fullName>
    </submittedName>
</protein>
<proteinExistence type="predicted"/>
<name>A0ABT2NAV8_9CYAN</name>
<organism evidence="2 3">
    <name type="scientific">Laspinema olomoucense D3b</name>
    <dbReference type="NCBI Taxonomy" id="2953688"/>
    <lineage>
        <taxon>Bacteria</taxon>
        <taxon>Bacillati</taxon>
        <taxon>Cyanobacteriota</taxon>
        <taxon>Cyanophyceae</taxon>
        <taxon>Oscillatoriophycideae</taxon>
        <taxon>Oscillatoriales</taxon>
        <taxon>Laspinemataceae</taxon>
        <taxon>Laspinema</taxon>
        <taxon>Laspinema olomoucense</taxon>
    </lineage>
</organism>
<gene>
    <name evidence="2" type="ORF">NG792_19120</name>
</gene>
<feature type="domain" description="Peptidase C39-like" evidence="1">
    <location>
        <begin position="85"/>
        <end position="213"/>
    </location>
</feature>